<sequence>MAPNLNLQLPQELADAIIDTVRETSASSAEAMKNLSSCSLVSRSFLPRTRLYMFADIPFLNAENVKRYHDICLASPIIPPAARTLAFQTFDLSAVESPLMASILRLTTNAKNISFFKVSWDKLPEEVLDVISSYQKISRILFKDTVIPSIDSFFSFFRGCTIRSSFTLIISGSLHVGNAEEQVELTPPLTYDNKPIAIQSLTLECPDAARKALRAVLLFPSSPFNLRHLVTTSLAIIGIPPADTWIDANAAFQRDVISSSNLLEKARSHFVIQAVPSFPIRLPDTIQTLNIGLIDPPRREGLALWPSSLLRWWINTLLQSRLKAVVIGIGHQGWLDDDGLTATKRRYSGSCTDTEVKLRESADEKLSNAVKQKRARSSLVHGSNTAGY</sequence>
<organism evidence="1 2">
    <name type="scientific">Armillaria solidipes</name>
    <dbReference type="NCBI Taxonomy" id="1076256"/>
    <lineage>
        <taxon>Eukaryota</taxon>
        <taxon>Fungi</taxon>
        <taxon>Dikarya</taxon>
        <taxon>Basidiomycota</taxon>
        <taxon>Agaricomycotina</taxon>
        <taxon>Agaricomycetes</taxon>
        <taxon>Agaricomycetidae</taxon>
        <taxon>Agaricales</taxon>
        <taxon>Marasmiineae</taxon>
        <taxon>Physalacriaceae</taxon>
        <taxon>Armillaria</taxon>
    </lineage>
</organism>
<evidence type="ECO:0000313" key="2">
    <source>
        <dbReference type="Proteomes" id="UP000218334"/>
    </source>
</evidence>
<protein>
    <recommendedName>
        <fullName evidence="3">F-box domain-containing protein</fullName>
    </recommendedName>
</protein>
<reference evidence="2" key="1">
    <citation type="journal article" date="2017" name="Nat. Ecol. Evol.">
        <title>Genome expansion and lineage-specific genetic innovations in the forest pathogenic fungi Armillaria.</title>
        <authorList>
            <person name="Sipos G."/>
            <person name="Prasanna A.N."/>
            <person name="Walter M.C."/>
            <person name="O'Connor E."/>
            <person name="Balint B."/>
            <person name="Krizsan K."/>
            <person name="Kiss B."/>
            <person name="Hess J."/>
            <person name="Varga T."/>
            <person name="Slot J."/>
            <person name="Riley R."/>
            <person name="Boka B."/>
            <person name="Rigling D."/>
            <person name="Barry K."/>
            <person name="Lee J."/>
            <person name="Mihaltcheva S."/>
            <person name="LaButti K."/>
            <person name="Lipzen A."/>
            <person name="Waldron R."/>
            <person name="Moloney N.M."/>
            <person name="Sperisen C."/>
            <person name="Kredics L."/>
            <person name="Vagvoelgyi C."/>
            <person name="Patrignani A."/>
            <person name="Fitzpatrick D."/>
            <person name="Nagy I."/>
            <person name="Doyle S."/>
            <person name="Anderson J.B."/>
            <person name="Grigoriev I.V."/>
            <person name="Gueldener U."/>
            <person name="Muensterkoetter M."/>
            <person name="Nagy L.G."/>
        </authorList>
    </citation>
    <scope>NUCLEOTIDE SEQUENCE [LARGE SCALE GENOMIC DNA]</scope>
    <source>
        <strain evidence="2">28-4</strain>
    </source>
</reference>
<evidence type="ECO:0000313" key="1">
    <source>
        <dbReference type="EMBL" id="PBK66714.1"/>
    </source>
</evidence>
<gene>
    <name evidence="1" type="ORF">ARMSODRAFT_1005835</name>
</gene>
<keyword evidence="2" id="KW-1185">Reference proteome</keyword>
<dbReference type="AlphaFoldDB" id="A0A2H3BCS6"/>
<evidence type="ECO:0008006" key="3">
    <source>
        <dbReference type="Google" id="ProtNLM"/>
    </source>
</evidence>
<dbReference type="EMBL" id="KZ293439">
    <property type="protein sequence ID" value="PBK66714.1"/>
    <property type="molecule type" value="Genomic_DNA"/>
</dbReference>
<proteinExistence type="predicted"/>
<name>A0A2H3BCS6_9AGAR</name>
<accession>A0A2H3BCS6</accession>
<dbReference type="Proteomes" id="UP000218334">
    <property type="component" value="Unassembled WGS sequence"/>
</dbReference>